<name>A0ABS1WE08_9GAMM</name>
<evidence type="ECO:0000313" key="1">
    <source>
        <dbReference type="EMBL" id="MBL7527554.1"/>
    </source>
</evidence>
<gene>
    <name evidence="1" type="ORF">I5282_13370</name>
</gene>
<dbReference type="RefSeq" id="WP_203109076.1">
    <property type="nucleotide sequence ID" value="NZ_JADOBG010000010.1"/>
</dbReference>
<keyword evidence="2" id="KW-1185">Reference proteome</keyword>
<accession>A0ABS1WE08</accession>
<dbReference type="EMBL" id="JADWVN010000026">
    <property type="protein sequence ID" value="MBL7527554.1"/>
    <property type="molecule type" value="Genomic_DNA"/>
</dbReference>
<reference evidence="1 2" key="1">
    <citation type="submission" date="2020-12" db="EMBL/GenBank/DDBJ databases">
        <title>WGS of Legionella: environmental sample.</title>
        <authorList>
            <person name="Cristino S."/>
            <person name="Girolamini L."/>
            <person name="Salaris S."/>
            <person name="Pascale M.R."/>
            <person name="Mazzotta M."/>
            <person name="Orsini M."/>
            <person name="Grottola A."/>
        </authorList>
    </citation>
    <scope>NUCLEOTIDE SEQUENCE [LARGE SCALE GENOMIC DNA]</scope>
    <source>
        <strain evidence="1 2">30cs62</strain>
    </source>
</reference>
<dbReference type="Proteomes" id="UP000809910">
    <property type="component" value="Unassembled WGS sequence"/>
</dbReference>
<evidence type="ECO:0008006" key="3">
    <source>
        <dbReference type="Google" id="ProtNLM"/>
    </source>
</evidence>
<evidence type="ECO:0000313" key="2">
    <source>
        <dbReference type="Proteomes" id="UP000809910"/>
    </source>
</evidence>
<sequence>MEDIELNTGIKFLKDHIKINYSDLKISEGLIKNGNVVILFTNRHEPLMLNIDKFGDAIRQLSWTNHDLKKHLKKDRKEISEDRGSLIQEIENQLGAD</sequence>
<organism evidence="1 2">
    <name type="scientific">Legionella bononiensis</name>
    <dbReference type="NCBI Taxonomy" id="2793102"/>
    <lineage>
        <taxon>Bacteria</taxon>
        <taxon>Pseudomonadati</taxon>
        <taxon>Pseudomonadota</taxon>
        <taxon>Gammaproteobacteria</taxon>
        <taxon>Legionellales</taxon>
        <taxon>Legionellaceae</taxon>
        <taxon>Legionella</taxon>
    </lineage>
</organism>
<comment type="caution">
    <text evidence="1">The sequence shown here is derived from an EMBL/GenBank/DDBJ whole genome shotgun (WGS) entry which is preliminary data.</text>
</comment>
<protein>
    <recommendedName>
        <fullName evidence="3">Coiled-coil protein</fullName>
    </recommendedName>
</protein>
<proteinExistence type="predicted"/>